<name>A0AA38FFD9_TAXCH</name>
<dbReference type="AlphaFoldDB" id="A0AA38FFD9"/>
<dbReference type="OMA" id="KYRAEPN"/>
<feature type="non-terminal residue" evidence="6">
    <location>
        <position position="55"/>
    </location>
</feature>
<evidence type="ECO:0000313" key="7">
    <source>
        <dbReference type="Proteomes" id="UP000824469"/>
    </source>
</evidence>
<reference evidence="6 7" key="1">
    <citation type="journal article" date="2021" name="Nat. Plants">
        <title>The Taxus genome provides insights into paclitaxel biosynthesis.</title>
        <authorList>
            <person name="Xiong X."/>
            <person name="Gou J."/>
            <person name="Liao Q."/>
            <person name="Li Y."/>
            <person name="Zhou Q."/>
            <person name="Bi G."/>
            <person name="Li C."/>
            <person name="Du R."/>
            <person name="Wang X."/>
            <person name="Sun T."/>
            <person name="Guo L."/>
            <person name="Liang H."/>
            <person name="Lu P."/>
            <person name="Wu Y."/>
            <person name="Zhang Z."/>
            <person name="Ro D.K."/>
            <person name="Shang Y."/>
            <person name="Huang S."/>
            <person name="Yan J."/>
        </authorList>
    </citation>
    <scope>NUCLEOTIDE SEQUENCE [LARGE SCALE GENOMIC DNA]</scope>
    <source>
        <strain evidence="6">Ta-2019</strain>
    </source>
</reference>
<dbReference type="GO" id="GO:0003677">
    <property type="term" value="F:DNA binding"/>
    <property type="evidence" value="ECO:0007669"/>
    <property type="project" value="UniProtKB-KW"/>
</dbReference>
<evidence type="ECO:0000256" key="4">
    <source>
        <dbReference type="ARBA" id="ARBA00022884"/>
    </source>
</evidence>
<dbReference type="PANTHER" id="PTHR24009">
    <property type="entry name" value="RNA-BINDING (RRM/RBD/RNP MOTIFS)"/>
    <property type="match status" value="1"/>
</dbReference>
<protein>
    <submittedName>
        <fullName evidence="6">Uncharacterized protein</fullName>
    </submittedName>
</protein>
<keyword evidence="4" id="KW-0694">RNA-binding</keyword>
<evidence type="ECO:0000313" key="6">
    <source>
        <dbReference type="EMBL" id="KAH9299126.1"/>
    </source>
</evidence>
<keyword evidence="2" id="KW-0863">Zinc-finger</keyword>
<proteinExistence type="predicted"/>
<evidence type="ECO:0000256" key="1">
    <source>
        <dbReference type="ARBA" id="ARBA00022723"/>
    </source>
</evidence>
<organism evidence="6 7">
    <name type="scientific">Taxus chinensis</name>
    <name type="common">Chinese yew</name>
    <name type="synonym">Taxus wallichiana var. chinensis</name>
    <dbReference type="NCBI Taxonomy" id="29808"/>
    <lineage>
        <taxon>Eukaryota</taxon>
        <taxon>Viridiplantae</taxon>
        <taxon>Streptophyta</taxon>
        <taxon>Embryophyta</taxon>
        <taxon>Tracheophyta</taxon>
        <taxon>Spermatophyta</taxon>
        <taxon>Pinopsida</taxon>
        <taxon>Pinidae</taxon>
        <taxon>Conifers II</taxon>
        <taxon>Cupressales</taxon>
        <taxon>Taxaceae</taxon>
        <taxon>Taxus</taxon>
    </lineage>
</organism>
<dbReference type="GO" id="GO:0008270">
    <property type="term" value="F:zinc ion binding"/>
    <property type="evidence" value="ECO:0007669"/>
    <property type="project" value="UniProtKB-KW"/>
</dbReference>
<gene>
    <name evidence="6" type="ORF">KI387_030808</name>
</gene>
<keyword evidence="1" id="KW-0479">Metal-binding</keyword>
<dbReference type="EMBL" id="JAHRHJ020000010">
    <property type="protein sequence ID" value="KAH9299126.1"/>
    <property type="molecule type" value="Genomic_DNA"/>
</dbReference>
<keyword evidence="7" id="KW-1185">Reference proteome</keyword>
<sequence>SHGQHAVVLAKDASRFKKYRAEPNDIADLIARSRQIYLAFPSERTFTEEDVSNYF</sequence>
<feature type="non-terminal residue" evidence="6">
    <location>
        <position position="1"/>
    </location>
</feature>
<accession>A0AA38FFD9</accession>
<comment type="caution">
    <text evidence="6">The sequence shown here is derived from an EMBL/GenBank/DDBJ whole genome shotgun (WGS) entry which is preliminary data.</text>
</comment>
<dbReference type="Proteomes" id="UP000824469">
    <property type="component" value="Unassembled WGS sequence"/>
</dbReference>
<dbReference type="GO" id="GO:0003723">
    <property type="term" value="F:RNA binding"/>
    <property type="evidence" value="ECO:0007669"/>
    <property type="project" value="UniProtKB-KW"/>
</dbReference>
<keyword evidence="5" id="KW-0238">DNA-binding</keyword>
<dbReference type="PANTHER" id="PTHR24009:SF0">
    <property type="entry name" value="ZINC FINGER CCCH DOMAIN-CONTAINING PROTEIN 18"/>
    <property type="match status" value="1"/>
</dbReference>
<keyword evidence="3" id="KW-0862">Zinc</keyword>
<evidence type="ECO:0000256" key="2">
    <source>
        <dbReference type="ARBA" id="ARBA00022771"/>
    </source>
</evidence>
<evidence type="ECO:0000256" key="3">
    <source>
        <dbReference type="ARBA" id="ARBA00022833"/>
    </source>
</evidence>
<evidence type="ECO:0000256" key="5">
    <source>
        <dbReference type="ARBA" id="ARBA00023125"/>
    </source>
</evidence>